<evidence type="ECO:0000256" key="1">
    <source>
        <dbReference type="SAM" id="Coils"/>
    </source>
</evidence>
<comment type="caution">
    <text evidence="2">The sequence shown here is derived from an EMBL/GenBank/DDBJ whole genome shotgun (WGS) entry which is preliminary data.</text>
</comment>
<dbReference type="Pfam" id="PF01535">
    <property type="entry name" value="PPR"/>
    <property type="match status" value="1"/>
</dbReference>
<dbReference type="RefSeq" id="WP_155174588.1">
    <property type="nucleotide sequence ID" value="NZ_BAAAFL010000021.1"/>
</dbReference>
<name>A0ABW9RWD7_9BACT</name>
<evidence type="ECO:0000313" key="3">
    <source>
        <dbReference type="Proteomes" id="UP000798808"/>
    </source>
</evidence>
<dbReference type="PANTHER" id="PTHR12558:SF13">
    <property type="entry name" value="CELL DIVISION CYCLE PROTEIN 27 HOMOLOG"/>
    <property type="match status" value="1"/>
</dbReference>
<protein>
    <submittedName>
        <fullName evidence="2">Tetratricopeptide repeat protein</fullName>
    </submittedName>
</protein>
<reference evidence="2 3" key="1">
    <citation type="submission" date="2019-02" db="EMBL/GenBank/DDBJ databases">
        <authorList>
            <person name="Goldberg S.R."/>
            <person name="Haltli B.A."/>
            <person name="Correa H."/>
            <person name="Russell K.G."/>
        </authorList>
    </citation>
    <scope>NUCLEOTIDE SEQUENCE [LARGE SCALE GENOMIC DNA]</scope>
    <source>
        <strain evidence="2 3">JCM 16186</strain>
    </source>
</reference>
<dbReference type="Pfam" id="PF14559">
    <property type="entry name" value="TPR_19"/>
    <property type="match status" value="1"/>
</dbReference>
<dbReference type="InterPro" id="IPR002885">
    <property type="entry name" value="PPR_rpt"/>
</dbReference>
<keyword evidence="3" id="KW-1185">Reference proteome</keyword>
<dbReference type="Proteomes" id="UP000798808">
    <property type="component" value="Unassembled WGS sequence"/>
</dbReference>
<dbReference type="SUPFAM" id="SSF48452">
    <property type="entry name" value="TPR-like"/>
    <property type="match status" value="3"/>
</dbReference>
<accession>A0ABW9RWD7</accession>
<evidence type="ECO:0000313" key="2">
    <source>
        <dbReference type="EMBL" id="MTI27589.1"/>
    </source>
</evidence>
<dbReference type="EMBL" id="SMLW01000634">
    <property type="protein sequence ID" value="MTI27589.1"/>
    <property type="molecule type" value="Genomic_DNA"/>
</dbReference>
<sequence length="711" mass="82373">MTSSFNTCIDQAKNAYKSRLAEDMRAALVEAKDILKQAEQDSEPLEAKEQATYIRLWMLYHGRQKTKEIYSILKQHLTELEDLGLATADDYLQLTRLIDCQPEDFEKIIPLYPENHRLILDLGKYYLHQKDFENAILCFRQVLKCYAGHHLALAWLYQSQQQWLISHCGADLSGFNEANPDKVLSMVHDMADSKLYLELLEKYKGITQATEPKHQIYAATAYARMGQWEEASKLWNALPEDADLPVDGVLIRAEYYNLSRQYSKTITLLSDWVERDQPQNHKIQSLQELLTAWQSDTGITIYQQLKVCILLAKALLQTEKQAEAIQTLEKALALKADDPVVLQEAAKAYFVTGEFEKAIELMKKARRNGLQEKFFLSTMADFYFQSGDWQSTQAVLEEYHKREMPIPQTLYHAGVANYHLGNFQKAYHLLSQCILAGKHDYRASALYYRILLLRANHKFNEAIKDIMQLLPYYSNESADYWHIMLLLGDMAYYLGDYDHAYEYLINVHARVPLKNPHRLYLQMLIHQGHGRGQEQAVDIEKLSESTLIEQPKDATEFVHNANVYQQLGRQKEASTAFEKAAEAGYAPELHYKKAFYAAFEAEDYDRVIRLYEKIQTSNPALFNQDLYSRYAFALFKKGDYNGTIEAYKTLLYTYPAISADEGILMKWGRVITEAYYLAGNYDEAVRHASIMLSKMKQPDEWYIKLLKKIEV</sequence>
<feature type="coiled-coil region" evidence="1">
    <location>
        <begin position="21"/>
        <end position="48"/>
    </location>
</feature>
<dbReference type="SMART" id="SM00028">
    <property type="entry name" value="TPR"/>
    <property type="match status" value="8"/>
</dbReference>
<dbReference type="Gene3D" id="1.25.40.10">
    <property type="entry name" value="Tetratricopeptide repeat domain"/>
    <property type="match status" value="3"/>
</dbReference>
<proteinExistence type="predicted"/>
<dbReference type="PANTHER" id="PTHR12558">
    <property type="entry name" value="CELL DIVISION CYCLE 16,23,27"/>
    <property type="match status" value="1"/>
</dbReference>
<dbReference type="InterPro" id="IPR011990">
    <property type="entry name" value="TPR-like_helical_dom_sf"/>
</dbReference>
<keyword evidence="1" id="KW-0175">Coiled coil</keyword>
<dbReference type="Pfam" id="PF13181">
    <property type="entry name" value="TPR_8"/>
    <property type="match status" value="2"/>
</dbReference>
<gene>
    <name evidence="2" type="ORF">E1163_21710</name>
</gene>
<organism evidence="2 3">
    <name type="scientific">Fulvivirga kasyanovii</name>
    <dbReference type="NCBI Taxonomy" id="396812"/>
    <lineage>
        <taxon>Bacteria</taxon>
        <taxon>Pseudomonadati</taxon>
        <taxon>Bacteroidota</taxon>
        <taxon>Cytophagia</taxon>
        <taxon>Cytophagales</taxon>
        <taxon>Fulvivirgaceae</taxon>
        <taxon>Fulvivirga</taxon>
    </lineage>
</organism>
<dbReference type="InterPro" id="IPR019734">
    <property type="entry name" value="TPR_rpt"/>
</dbReference>